<name>A0A1F6B0D4_9BACT</name>
<feature type="transmembrane region" description="Helical" evidence="3">
    <location>
        <begin position="371"/>
        <end position="391"/>
    </location>
</feature>
<keyword evidence="3" id="KW-0812">Transmembrane</keyword>
<accession>A0A1F6B0D4</accession>
<dbReference type="InterPro" id="IPR011990">
    <property type="entry name" value="TPR-like_helical_dom_sf"/>
</dbReference>
<feature type="transmembrane region" description="Helical" evidence="3">
    <location>
        <begin position="9"/>
        <end position="27"/>
    </location>
</feature>
<dbReference type="STRING" id="1798396.A2973_05635"/>
<dbReference type="Gene3D" id="1.25.40.10">
    <property type="entry name" value="Tetratricopeptide repeat domain"/>
    <property type="match status" value="1"/>
</dbReference>
<feature type="transmembrane region" description="Helical" evidence="3">
    <location>
        <begin position="39"/>
        <end position="58"/>
    </location>
</feature>
<feature type="compositionally biased region" description="Polar residues" evidence="2">
    <location>
        <begin position="452"/>
        <end position="463"/>
    </location>
</feature>
<keyword evidence="1" id="KW-0802">TPR repeat</keyword>
<evidence type="ECO:0000256" key="2">
    <source>
        <dbReference type="SAM" id="MobiDB-lite"/>
    </source>
</evidence>
<dbReference type="Proteomes" id="UP000176409">
    <property type="component" value="Unassembled WGS sequence"/>
</dbReference>
<keyword evidence="3" id="KW-0472">Membrane</keyword>
<organism evidence="4 5">
    <name type="scientific">Candidatus Gottesmanbacteria bacterium RIFCSPLOWO2_01_FULL_49_10</name>
    <dbReference type="NCBI Taxonomy" id="1798396"/>
    <lineage>
        <taxon>Bacteria</taxon>
        <taxon>Candidatus Gottesmaniibacteriota</taxon>
    </lineage>
</organism>
<evidence type="ECO:0000313" key="4">
    <source>
        <dbReference type="EMBL" id="OGG30381.1"/>
    </source>
</evidence>
<dbReference type="PANTHER" id="PTHR12558:SF13">
    <property type="entry name" value="CELL DIVISION CYCLE PROTEIN 27 HOMOLOG"/>
    <property type="match status" value="1"/>
</dbReference>
<evidence type="ECO:0000256" key="1">
    <source>
        <dbReference type="PROSITE-ProRule" id="PRU00339"/>
    </source>
</evidence>
<dbReference type="Pfam" id="PF13414">
    <property type="entry name" value="TPR_11"/>
    <property type="match status" value="1"/>
</dbReference>
<dbReference type="PANTHER" id="PTHR12558">
    <property type="entry name" value="CELL DIVISION CYCLE 16,23,27"/>
    <property type="match status" value="1"/>
</dbReference>
<dbReference type="InterPro" id="IPR019734">
    <property type="entry name" value="TPR_rpt"/>
</dbReference>
<reference evidence="4 5" key="1">
    <citation type="journal article" date="2016" name="Nat. Commun.">
        <title>Thousands of microbial genomes shed light on interconnected biogeochemical processes in an aquifer system.</title>
        <authorList>
            <person name="Anantharaman K."/>
            <person name="Brown C.T."/>
            <person name="Hug L.A."/>
            <person name="Sharon I."/>
            <person name="Castelle C.J."/>
            <person name="Probst A.J."/>
            <person name="Thomas B.C."/>
            <person name="Singh A."/>
            <person name="Wilkins M.J."/>
            <person name="Karaoz U."/>
            <person name="Brodie E.L."/>
            <person name="Williams K.H."/>
            <person name="Hubbard S.S."/>
            <person name="Banfield J.F."/>
        </authorList>
    </citation>
    <scope>NUCLEOTIDE SEQUENCE [LARGE SCALE GENOMIC DNA]</scope>
</reference>
<dbReference type="AlphaFoldDB" id="A0A1F6B0D4"/>
<protein>
    <submittedName>
        <fullName evidence="4">Uncharacterized protein</fullName>
    </submittedName>
</protein>
<feature type="region of interest" description="Disordered" evidence="2">
    <location>
        <begin position="631"/>
        <end position="673"/>
    </location>
</feature>
<feature type="transmembrane region" description="Helical" evidence="3">
    <location>
        <begin position="126"/>
        <end position="144"/>
    </location>
</feature>
<feature type="transmembrane region" description="Helical" evidence="3">
    <location>
        <begin position="100"/>
        <end position="119"/>
    </location>
</feature>
<dbReference type="PROSITE" id="PS50005">
    <property type="entry name" value="TPR"/>
    <property type="match status" value="1"/>
</dbReference>
<proteinExistence type="predicted"/>
<gene>
    <name evidence="4" type="ORF">A2973_05635</name>
</gene>
<comment type="caution">
    <text evidence="4">The sequence shown here is derived from an EMBL/GenBank/DDBJ whole genome shotgun (WGS) entry which is preliminary data.</text>
</comment>
<feature type="transmembrane region" description="Helical" evidence="3">
    <location>
        <begin position="70"/>
        <end position="88"/>
    </location>
</feature>
<feature type="transmembrane region" description="Helical" evidence="3">
    <location>
        <begin position="327"/>
        <end position="351"/>
    </location>
</feature>
<feature type="region of interest" description="Disordered" evidence="2">
    <location>
        <begin position="452"/>
        <end position="471"/>
    </location>
</feature>
<evidence type="ECO:0000313" key="5">
    <source>
        <dbReference type="Proteomes" id="UP000176409"/>
    </source>
</evidence>
<dbReference type="SMART" id="SM00028">
    <property type="entry name" value="TPR"/>
    <property type="match status" value="3"/>
</dbReference>
<feature type="transmembrane region" description="Helical" evidence="3">
    <location>
        <begin position="164"/>
        <end position="186"/>
    </location>
</feature>
<sequence>MKNNSLYEYLLRWIFIIFLFIAPIFFLPVTQEYYETSKWFLLLGVAMVALLFSALSLVKSHRLAIAMTPGALAFGILTASALLSLLFASTNKIEALMSPMGLGTFASLTILSLLATAGLNDFHRHALRWGLFLGDAVLSLVAIYQHLGLGKMMFPNVSLLSDPLWTPAGTSLALIGVLTIMLPLVLREIRHEYQSKEDWQTIVLVVLAVMSLGAIAVTSYRVVPLLPSLVLPLGISWTVMLEMLKNLQQALVGVGAQNYLTAFTSARPVTLNATTLWNTRFTGAGSFALHEVTTMGFMGVIGLGAIAWLLLKLWIQDARTTTRATLIIIFLTIIFLPPNMTLIATVAGVVLLLTPQSPQQSKSLVFPSKSVAWIVGILLIAITGTMILGLVRAYTAEVIFANGLKFLDRREGTPAYTRFIRTLELNGYITRYHMTYSKTSLALADSISKSVGSDATEGSSSASGALPPKKDREMATQLVQQAIREAKIAVNLAPNSVLAWENLAEVYGALTGIARGSDKFAVASYQRAVQLDPTNPLLRLRLGGAYVGNADFERARDAYRTAIALKPDWANAYYNLAFVYRQEKDFYNAAVATKQAQSLVDPESGDAVRLENELMELRQLLRKEDVERLDSIATQSGAPKQGDSFDELNRPSQPLTPSLPPAAIPPETVQPQN</sequence>
<dbReference type="SUPFAM" id="SSF48452">
    <property type="entry name" value="TPR-like"/>
    <property type="match status" value="1"/>
</dbReference>
<keyword evidence="3" id="KW-1133">Transmembrane helix</keyword>
<feature type="transmembrane region" description="Helical" evidence="3">
    <location>
        <begin position="295"/>
        <end position="315"/>
    </location>
</feature>
<evidence type="ECO:0000256" key="3">
    <source>
        <dbReference type="SAM" id="Phobius"/>
    </source>
</evidence>
<feature type="repeat" description="TPR" evidence="1">
    <location>
        <begin position="536"/>
        <end position="569"/>
    </location>
</feature>
<dbReference type="EMBL" id="MFJZ01000025">
    <property type="protein sequence ID" value="OGG30381.1"/>
    <property type="molecule type" value="Genomic_DNA"/>
</dbReference>
<feature type="transmembrane region" description="Helical" evidence="3">
    <location>
        <begin position="198"/>
        <end position="223"/>
    </location>
</feature>